<protein>
    <submittedName>
        <fullName evidence="4">Nitrate- and nitrite sensing domain-containing protein</fullName>
    </submittedName>
</protein>
<proteinExistence type="predicted"/>
<evidence type="ECO:0000313" key="4">
    <source>
        <dbReference type="EMBL" id="MEJ8473336.1"/>
    </source>
</evidence>
<dbReference type="SUPFAM" id="SSF58104">
    <property type="entry name" value="Methyl-accepting chemotaxis protein (MCP) signaling domain"/>
    <property type="match status" value="1"/>
</dbReference>
<dbReference type="PROSITE" id="PS50111">
    <property type="entry name" value="CHEMOTAXIS_TRANSDUC_2"/>
    <property type="match status" value="1"/>
</dbReference>
<evidence type="ECO:0000313" key="5">
    <source>
        <dbReference type="Proteomes" id="UP001385499"/>
    </source>
</evidence>
<evidence type="ECO:0000256" key="2">
    <source>
        <dbReference type="PROSITE-ProRule" id="PRU00284"/>
    </source>
</evidence>
<gene>
    <name evidence="4" type="ORF">V6575_04500</name>
</gene>
<dbReference type="Pfam" id="PF08376">
    <property type="entry name" value="NIT"/>
    <property type="match status" value="1"/>
</dbReference>
<dbReference type="Pfam" id="PF00015">
    <property type="entry name" value="MCPsignal"/>
    <property type="match status" value="1"/>
</dbReference>
<dbReference type="SUPFAM" id="SSF141371">
    <property type="entry name" value="PilZ domain-like"/>
    <property type="match status" value="1"/>
</dbReference>
<organism evidence="4 5">
    <name type="scientific">Roseibium algae</name>
    <dbReference type="NCBI Taxonomy" id="3123038"/>
    <lineage>
        <taxon>Bacteria</taxon>
        <taxon>Pseudomonadati</taxon>
        <taxon>Pseudomonadota</taxon>
        <taxon>Alphaproteobacteria</taxon>
        <taxon>Hyphomicrobiales</taxon>
        <taxon>Stappiaceae</taxon>
        <taxon>Roseibium</taxon>
    </lineage>
</organism>
<evidence type="ECO:0000256" key="1">
    <source>
        <dbReference type="ARBA" id="ARBA00023224"/>
    </source>
</evidence>
<dbReference type="SMART" id="SM00283">
    <property type="entry name" value="MA"/>
    <property type="match status" value="1"/>
</dbReference>
<dbReference type="PANTHER" id="PTHR32089">
    <property type="entry name" value="METHYL-ACCEPTING CHEMOTAXIS PROTEIN MCPB"/>
    <property type="match status" value="1"/>
</dbReference>
<dbReference type="RefSeq" id="WP_340272904.1">
    <property type="nucleotide sequence ID" value="NZ_JBAKIA010000002.1"/>
</dbReference>
<dbReference type="PANTHER" id="PTHR32089:SF112">
    <property type="entry name" value="LYSOZYME-LIKE PROTEIN-RELATED"/>
    <property type="match status" value="1"/>
</dbReference>
<feature type="domain" description="Methyl-accepting transducer" evidence="3">
    <location>
        <begin position="376"/>
        <end position="603"/>
    </location>
</feature>
<name>A0ABU8TGS8_9HYPH</name>
<dbReference type="InterPro" id="IPR004089">
    <property type="entry name" value="MCPsignal_dom"/>
</dbReference>
<dbReference type="EMBL" id="JBAKIA010000002">
    <property type="protein sequence ID" value="MEJ8473336.1"/>
    <property type="molecule type" value="Genomic_DNA"/>
</dbReference>
<evidence type="ECO:0000259" key="3">
    <source>
        <dbReference type="PROSITE" id="PS50111"/>
    </source>
</evidence>
<dbReference type="Gene3D" id="6.10.340.10">
    <property type="match status" value="1"/>
</dbReference>
<dbReference type="InterPro" id="IPR013587">
    <property type="entry name" value="Nitrate/nitrite_sensing"/>
</dbReference>
<comment type="caution">
    <text evidence="4">The sequence shown here is derived from an EMBL/GenBank/DDBJ whole genome shotgun (WGS) entry which is preliminary data.</text>
</comment>
<dbReference type="Proteomes" id="UP001385499">
    <property type="component" value="Unassembled WGS sequence"/>
</dbReference>
<keyword evidence="5" id="KW-1185">Reference proteome</keyword>
<accession>A0ABU8TGS8</accession>
<reference evidence="4 5" key="1">
    <citation type="submission" date="2024-02" db="EMBL/GenBank/DDBJ databases">
        <title>Roseibium algae sp. nov., isolated from marine alga (Grateloupia sp.), showing potential in myo-inositol conversion.</title>
        <authorList>
            <person name="Wang Y."/>
        </authorList>
    </citation>
    <scope>NUCLEOTIDE SEQUENCE [LARGE SCALE GENOMIC DNA]</scope>
    <source>
        <strain evidence="4 5">H3510</strain>
    </source>
</reference>
<dbReference type="Gene3D" id="1.10.287.950">
    <property type="entry name" value="Methyl-accepting chemotaxis protein"/>
    <property type="match status" value="1"/>
</dbReference>
<keyword evidence="1 2" id="KW-0807">Transducer</keyword>
<sequence>MAKRSEGVLHELQKERGRTAVLIASKNADGPRKFVEEQRQLSDAAVEHLKSYVENMTLANQVQQKEIKAALKGLEDIAAHRGRVDSKDVTGAENLKFYSNEIRQLLNVVQVAVQASPDSQYVNSMMPFYYLVEAKEAGGLERAIGGRLFTGAGMNGNVSYPLFLAYWDRLAVERAYLSKFRETANSAQVSKFDQVVSGPAVEQVEAWRSVLRTLPETKDGQGIDGSVWFGTATERLDQIRAASLDFIDVAEARASVLEAAAWRSVYEIAVTSVLIVLLTVAMSVWQMRNIISALDAIRTCLTRISHSDTDFVMPMTERSDVIGHLARAGVVFQDNAKARLALENDAVEERARETSRQNHVKAIILHFREVIENVNASVADKTGAMIQIASKVSEIATSASHAAEAAQNSSAESSTSVQTVASAAEEMASAIDEILDQSGRANEIIGTATSVANATDSNVSSLAAAAQNIGAVVEMIRDIAEQTNLLALNATIEAARAGDAGKGFAVVAAEVKELSNQTAKATEQISSQIVSVQDLTGSAVSSIREISDSIESIKDVTTAITTAVEQQSIATKEISYSITKAADGTAQTVEGAVEVSRAIHDTSEEALHVDRVSREVKDISTELREAVETFLADMSVDVEERRRAIRKQVNGEPVKIMTQDGEFDSVLFDVSENGLGARSVPGLSKKAQVIVQHEDGSRSKCVVAWIREDRMGMEILSKVESDDLSVAA</sequence>